<dbReference type="Gene3D" id="3.40.50.2000">
    <property type="entry name" value="Glycogen Phosphorylase B"/>
    <property type="match status" value="2"/>
</dbReference>
<dbReference type="GO" id="GO:0016757">
    <property type="term" value="F:glycosyltransferase activity"/>
    <property type="evidence" value="ECO:0007669"/>
    <property type="project" value="InterPro"/>
</dbReference>
<dbReference type="PANTHER" id="PTHR45947:SF3">
    <property type="entry name" value="SULFOQUINOVOSYL TRANSFERASE SQD2"/>
    <property type="match status" value="1"/>
</dbReference>
<comment type="caution">
    <text evidence="2">The sequence shown here is derived from an EMBL/GenBank/DDBJ whole genome shotgun (WGS) entry which is preliminary data.</text>
</comment>
<evidence type="ECO:0000313" key="2">
    <source>
        <dbReference type="EMBL" id="GAI99033.1"/>
    </source>
</evidence>
<organism evidence="2">
    <name type="scientific">marine sediment metagenome</name>
    <dbReference type="NCBI Taxonomy" id="412755"/>
    <lineage>
        <taxon>unclassified sequences</taxon>
        <taxon>metagenomes</taxon>
        <taxon>ecological metagenomes</taxon>
    </lineage>
</organism>
<reference evidence="2" key="1">
    <citation type="journal article" date="2014" name="Front. Microbiol.">
        <title>High frequency of phylogenetically diverse reductive dehalogenase-homologous genes in deep subseafloor sedimentary metagenomes.</title>
        <authorList>
            <person name="Kawai M."/>
            <person name="Futagami T."/>
            <person name="Toyoda A."/>
            <person name="Takaki Y."/>
            <person name="Nishi S."/>
            <person name="Hori S."/>
            <person name="Arai W."/>
            <person name="Tsubouchi T."/>
            <person name="Morono Y."/>
            <person name="Uchiyama I."/>
            <person name="Ito T."/>
            <person name="Fujiyama A."/>
            <person name="Inagaki F."/>
            <person name="Takami H."/>
        </authorList>
    </citation>
    <scope>NUCLEOTIDE SEQUENCE</scope>
    <source>
        <strain evidence="2">Expedition CK06-06</strain>
    </source>
</reference>
<sequence>MEDEIIKLGANPGKIKLSFFGVDTGEFSPPHRSEGLRQRLGISDAPAVISTRGLSLIYNVETLIKAIPLVLKEVPPAKFIVAGEGNQRNYLESLSQRLGVSDSVKFVGRIPHNEISQYLASSDVYVSTSLSDGVPNSLLEAMASGLAPVLTDIAANRLWIKDE</sequence>
<feature type="domain" description="Glycosyl transferase family 1" evidence="1">
    <location>
        <begin position="37"/>
        <end position="160"/>
    </location>
</feature>
<dbReference type="Pfam" id="PF00534">
    <property type="entry name" value="Glycos_transf_1"/>
    <property type="match status" value="1"/>
</dbReference>
<evidence type="ECO:0000259" key="1">
    <source>
        <dbReference type="Pfam" id="PF00534"/>
    </source>
</evidence>
<accession>X1T1I3</accession>
<dbReference type="AlphaFoldDB" id="X1T1I3"/>
<name>X1T1I3_9ZZZZ</name>
<dbReference type="InterPro" id="IPR001296">
    <property type="entry name" value="Glyco_trans_1"/>
</dbReference>
<dbReference type="EMBL" id="BARW01025059">
    <property type="protein sequence ID" value="GAI99033.1"/>
    <property type="molecule type" value="Genomic_DNA"/>
</dbReference>
<dbReference type="SUPFAM" id="SSF53756">
    <property type="entry name" value="UDP-Glycosyltransferase/glycogen phosphorylase"/>
    <property type="match status" value="1"/>
</dbReference>
<protein>
    <recommendedName>
        <fullName evidence="1">Glycosyl transferase family 1 domain-containing protein</fullName>
    </recommendedName>
</protein>
<proteinExistence type="predicted"/>
<gene>
    <name evidence="2" type="ORF">S12H4_41168</name>
</gene>
<dbReference type="PANTHER" id="PTHR45947">
    <property type="entry name" value="SULFOQUINOVOSYL TRANSFERASE SQD2"/>
    <property type="match status" value="1"/>
</dbReference>
<feature type="non-terminal residue" evidence="2">
    <location>
        <position position="163"/>
    </location>
</feature>
<dbReference type="InterPro" id="IPR050194">
    <property type="entry name" value="Glycosyltransferase_grp1"/>
</dbReference>